<dbReference type="eggNOG" id="ENOG502S86E">
    <property type="taxonomic scope" value="Eukaryota"/>
</dbReference>
<dbReference type="InterPro" id="IPR023398">
    <property type="entry name" value="TIF_eIF4e-like"/>
</dbReference>
<protein>
    <submittedName>
        <fullName evidence="3">Uncharacterized protein</fullName>
    </submittedName>
</protein>
<dbReference type="AlphaFoldDB" id="D8Q9T6"/>
<comment type="similarity">
    <text evidence="1">Belongs to the UPF0696 family.</text>
</comment>
<dbReference type="Gene3D" id="3.30.760.10">
    <property type="entry name" value="RNA Cap, Translation Initiation Factor Eif4e"/>
    <property type="match status" value="1"/>
</dbReference>
<proteinExistence type="inferred from homology"/>
<dbReference type="PANTHER" id="PTHR31977:SF1">
    <property type="entry name" value="UPF0696 PROTEIN C11ORF68"/>
    <property type="match status" value="1"/>
</dbReference>
<dbReference type="HOGENOM" id="CLU_062058_0_0_1"/>
<dbReference type="Proteomes" id="UP000007431">
    <property type="component" value="Unassembled WGS sequence"/>
</dbReference>
<evidence type="ECO:0000313" key="4">
    <source>
        <dbReference type="Proteomes" id="UP000007431"/>
    </source>
</evidence>
<evidence type="ECO:0000256" key="2">
    <source>
        <dbReference type="SAM" id="MobiDB-lite"/>
    </source>
</evidence>
<organism evidence="4">
    <name type="scientific">Schizophyllum commune (strain H4-8 / FGSC 9210)</name>
    <name type="common">Split gill fungus</name>
    <dbReference type="NCBI Taxonomy" id="578458"/>
    <lineage>
        <taxon>Eukaryota</taxon>
        <taxon>Fungi</taxon>
        <taxon>Dikarya</taxon>
        <taxon>Basidiomycota</taxon>
        <taxon>Agaricomycotina</taxon>
        <taxon>Agaricomycetes</taxon>
        <taxon>Agaricomycetidae</taxon>
        <taxon>Agaricales</taxon>
        <taxon>Schizophyllaceae</taxon>
        <taxon>Schizophyllum</taxon>
    </lineage>
</organism>
<evidence type="ECO:0000313" key="3">
    <source>
        <dbReference type="EMBL" id="EFI95720.1"/>
    </source>
</evidence>
<dbReference type="VEuPathDB" id="FungiDB:SCHCODRAFT_02341416"/>
<name>D8Q9T6_SCHCM</name>
<accession>D8Q9T6</accession>
<dbReference type="Pfam" id="PF08939">
    <property type="entry name" value="Bles03"/>
    <property type="match status" value="1"/>
</dbReference>
<sequence>MTKDEDTLPSEYKYVWKPTSDMSLDDFLKKYRPSMVQNDGTKPWIWVAGNKDHATPDGWTDAIEEASEILKETTEKVESIKNDASIPVRSNKKTGARSKKEVREEVQAEATKKLKEISQKHKYVTGKWLIFAPADKVDLIWSGIARSLVSGPLSATAAFTAKVSTSPEHDQPNYQHVMCIYVPDVYDKDAMAEVRSFSTIHASSLMFTMLNDIFQIMRILLRNHGVSLSGVKSDLYTYIGIDSKHPSGIPSTIWKNNAVIPDAEAKELKDAFYKELAEKKPEAPASSADKSGTIADKAGVATDKPAPAPKKPLLKKKKAKDPFASDSEEENESAQEAKPAPETTKSAPDTAKPPSRSSAKPPSKSSAKPLSKSSESEIESDDEPKPKKRAPARKPVKKRAKVDEDEEDED</sequence>
<reference evidence="3 4" key="1">
    <citation type="journal article" date="2010" name="Nat. Biotechnol.">
        <title>Genome sequence of the model mushroom Schizophyllum commune.</title>
        <authorList>
            <person name="Ohm R.A."/>
            <person name="de Jong J.F."/>
            <person name="Lugones L.G."/>
            <person name="Aerts A."/>
            <person name="Kothe E."/>
            <person name="Stajich J.E."/>
            <person name="de Vries R.P."/>
            <person name="Record E."/>
            <person name="Levasseur A."/>
            <person name="Baker S.E."/>
            <person name="Bartholomew K.A."/>
            <person name="Coutinho P.M."/>
            <person name="Erdmann S."/>
            <person name="Fowler T.J."/>
            <person name="Gathman A.C."/>
            <person name="Lombard V."/>
            <person name="Henrissat B."/>
            <person name="Knabe N."/>
            <person name="Kuees U."/>
            <person name="Lilly W.W."/>
            <person name="Lindquist E."/>
            <person name="Lucas S."/>
            <person name="Magnuson J.K."/>
            <person name="Piumi F."/>
            <person name="Raudaskoski M."/>
            <person name="Salamov A."/>
            <person name="Schmutz J."/>
            <person name="Schwarze F.W.M.R."/>
            <person name="vanKuyk P.A."/>
            <person name="Horton J.S."/>
            <person name="Grigoriev I.V."/>
            <person name="Woesten H.A.B."/>
        </authorList>
    </citation>
    <scope>NUCLEOTIDE SEQUENCE [LARGE SCALE GENOMIC DNA]</scope>
    <source>
        <strain evidence="4">H4-8 / FGSC 9210</strain>
    </source>
</reference>
<dbReference type="PANTHER" id="PTHR31977">
    <property type="entry name" value="UPF0696 PROTEIN C11ORF68"/>
    <property type="match status" value="1"/>
</dbReference>
<dbReference type="SUPFAM" id="SSF55418">
    <property type="entry name" value="eIF4e-like"/>
    <property type="match status" value="1"/>
</dbReference>
<gene>
    <name evidence="3" type="ORF">SCHCODRAFT_58047</name>
</gene>
<feature type="region of interest" description="Disordered" evidence="2">
    <location>
        <begin position="298"/>
        <end position="410"/>
    </location>
</feature>
<dbReference type="EMBL" id="GL377308">
    <property type="protein sequence ID" value="EFI95720.1"/>
    <property type="molecule type" value="Genomic_DNA"/>
</dbReference>
<keyword evidence="4" id="KW-1185">Reference proteome</keyword>
<feature type="compositionally biased region" description="Low complexity" evidence="2">
    <location>
        <begin position="352"/>
        <end position="373"/>
    </location>
</feature>
<dbReference type="InterPro" id="IPR015034">
    <property type="entry name" value="Bles03"/>
</dbReference>
<evidence type="ECO:0000256" key="1">
    <source>
        <dbReference type="ARBA" id="ARBA00010568"/>
    </source>
</evidence>
<dbReference type="OMA" id="KPWIWVQ"/>
<dbReference type="STRING" id="578458.D8Q9T6"/>
<dbReference type="InParanoid" id="D8Q9T6"/>
<feature type="compositionally biased region" description="Basic residues" evidence="2">
    <location>
        <begin position="386"/>
        <end position="400"/>
    </location>
</feature>